<evidence type="ECO:0000313" key="1">
    <source>
        <dbReference type="EMBL" id="VEL25363.1"/>
    </source>
</evidence>
<dbReference type="EMBL" id="CAAALY010073408">
    <property type="protein sequence ID" value="VEL25363.1"/>
    <property type="molecule type" value="Genomic_DNA"/>
</dbReference>
<dbReference type="Proteomes" id="UP000784294">
    <property type="component" value="Unassembled WGS sequence"/>
</dbReference>
<protein>
    <submittedName>
        <fullName evidence="1">Uncharacterized protein</fullName>
    </submittedName>
</protein>
<dbReference type="AlphaFoldDB" id="A0A448X1D5"/>
<keyword evidence="2" id="KW-1185">Reference proteome</keyword>
<sequence length="97" mass="9828">MAAACLPDLRRSEALRQAVRDVGRASVGLVRATGGGGLGTRGTPSAAAELQAGASSLSQAAQKSTMSAAHAGLVELDQRSSTMHAKVAPYSFQEFVG</sequence>
<reference evidence="1" key="1">
    <citation type="submission" date="2018-11" db="EMBL/GenBank/DDBJ databases">
        <authorList>
            <consortium name="Pathogen Informatics"/>
        </authorList>
    </citation>
    <scope>NUCLEOTIDE SEQUENCE</scope>
</reference>
<evidence type="ECO:0000313" key="2">
    <source>
        <dbReference type="Proteomes" id="UP000784294"/>
    </source>
</evidence>
<name>A0A448X1D5_9PLAT</name>
<accession>A0A448X1D5</accession>
<gene>
    <name evidence="1" type="ORF">PXEA_LOCUS18803</name>
</gene>
<organism evidence="1 2">
    <name type="scientific">Protopolystoma xenopodis</name>
    <dbReference type="NCBI Taxonomy" id="117903"/>
    <lineage>
        <taxon>Eukaryota</taxon>
        <taxon>Metazoa</taxon>
        <taxon>Spiralia</taxon>
        <taxon>Lophotrochozoa</taxon>
        <taxon>Platyhelminthes</taxon>
        <taxon>Monogenea</taxon>
        <taxon>Polyopisthocotylea</taxon>
        <taxon>Polystomatidea</taxon>
        <taxon>Polystomatidae</taxon>
        <taxon>Protopolystoma</taxon>
    </lineage>
</organism>
<proteinExistence type="predicted"/>
<comment type="caution">
    <text evidence="1">The sequence shown here is derived from an EMBL/GenBank/DDBJ whole genome shotgun (WGS) entry which is preliminary data.</text>
</comment>